<dbReference type="EMBL" id="AZHX01002177">
    <property type="protein sequence ID" value="ETW96473.1"/>
    <property type="molecule type" value="Genomic_DNA"/>
</dbReference>
<feature type="transmembrane region" description="Helical" evidence="1">
    <location>
        <begin position="49"/>
        <end position="70"/>
    </location>
</feature>
<keyword evidence="3" id="KW-1185">Reference proteome</keyword>
<proteinExistence type="predicted"/>
<evidence type="ECO:0000256" key="1">
    <source>
        <dbReference type="SAM" id="Phobius"/>
    </source>
</evidence>
<dbReference type="HOGENOM" id="CLU_2583178_0_0_7"/>
<reference evidence="2 3" key="1">
    <citation type="journal article" date="2014" name="Nature">
        <title>An environmental bacterial taxon with a large and distinct metabolic repertoire.</title>
        <authorList>
            <person name="Wilson M.C."/>
            <person name="Mori T."/>
            <person name="Ruckert C."/>
            <person name="Uria A.R."/>
            <person name="Helf M.J."/>
            <person name="Takada K."/>
            <person name="Gernert C."/>
            <person name="Steffens U.A."/>
            <person name="Heycke N."/>
            <person name="Schmitt S."/>
            <person name="Rinke C."/>
            <person name="Helfrich E.J."/>
            <person name="Brachmann A.O."/>
            <person name="Gurgui C."/>
            <person name="Wakimoto T."/>
            <person name="Kracht M."/>
            <person name="Crusemann M."/>
            <person name="Hentschel U."/>
            <person name="Abe I."/>
            <person name="Matsunaga S."/>
            <person name="Kalinowski J."/>
            <person name="Takeyama H."/>
            <person name="Piel J."/>
        </authorList>
    </citation>
    <scope>NUCLEOTIDE SEQUENCE [LARGE SCALE GENOMIC DNA]</scope>
    <source>
        <strain evidence="3">TSY2</strain>
    </source>
</reference>
<dbReference type="Proteomes" id="UP000019140">
    <property type="component" value="Unassembled WGS sequence"/>
</dbReference>
<keyword evidence="1" id="KW-0812">Transmembrane</keyword>
<name>W4LEE2_9BACT</name>
<organism evidence="2 3">
    <name type="scientific">Candidatus Entotheonella gemina</name>
    <dbReference type="NCBI Taxonomy" id="1429439"/>
    <lineage>
        <taxon>Bacteria</taxon>
        <taxon>Pseudomonadati</taxon>
        <taxon>Nitrospinota/Tectimicrobiota group</taxon>
        <taxon>Candidatus Tectimicrobiota</taxon>
        <taxon>Candidatus Entotheonellia</taxon>
        <taxon>Candidatus Entotheonellales</taxon>
        <taxon>Candidatus Entotheonellaceae</taxon>
        <taxon>Candidatus Entotheonella</taxon>
    </lineage>
</organism>
<sequence>MLPWNLGVHGVISSHSPLKPVMSLPSGLLVLMLIMHGQYGTPLLLLDSYILMLVNLGMVALLLSMVHVYHTVSGPMQRLR</sequence>
<protein>
    <submittedName>
        <fullName evidence="2">Uncharacterized protein</fullName>
    </submittedName>
</protein>
<evidence type="ECO:0000313" key="2">
    <source>
        <dbReference type="EMBL" id="ETW96473.1"/>
    </source>
</evidence>
<accession>W4LEE2</accession>
<evidence type="ECO:0000313" key="3">
    <source>
        <dbReference type="Proteomes" id="UP000019140"/>
    </source>
</evidence>
<dbReference type="AlphaFoldDB" id="W4LEE2"/>
<gene>
    <name evidence="2" type="ORF">ETSY2_46345</name>
</gene>
<keyword evidence="1" id="KW-1133">Transmembrane helix</keyword>
<keyword evidence="1" id="KW-0472">Membrane</keyword>
<comment type="caution">
    <text evidence="2">The sequence shown here is derived from an EMBL/GenBank/DDBJ whole genome shotgun (WGS) entry which is preliminary data.</text>
</comment>